<dbReference type="GO" id="GO:0004653">
    <property type="term" value="F:polypeptide N-acetylgalactosaminyltransferase activity"/>
    <property type="evidence" value="ECO:0007669"/>
    <property type="project" value="TreeGrafter"/>
</dbReference>
<evidence type="ECO:0000259" key="3">
    <source>
        <dbReference type="Pfam" id="PF00535"/>
    </source>
</evidence>
<dbReference type="InterPro" id="IPR029044">
    <property type="entry name" value="Nucleotide-diphossugar_trans"/>
</dbReference>
<evidence type="ECO:0000256" key="2">
    <source>
        <dbReference type="ARBA" id="ARBA00023180"/>
    </source>
</evidence>
<dbReference type="GO" id="GO:0005794">
    <property type="term" value="C:Golgi apparatus"/>
    <property type="evidence" value="ECO:0007669"/>
    <property type="project" value="TreeGrafter"/>
</dbReference>
<dbReference type="AlphaFoldDB" id="A0A8X6IBR2"/>
<protein>
    <submittedName>
        <fullName evidence="4">Polypeptide N-acetylgalactosaminyltransferase</fullName>
    </submittedName>
</protein>
<dbReference type="EMBL" id="BMAV01025199">
    <property type="protein sequence ID" value="GFS39409.1"/>
    <property type="molecule type" value="Genomic_DNA"/>
</dbReference>
<dbReference type="Gene3D" id="3.90.550.10">
    <property type="entry name" value="Spore Coat Polysaccharide Biosynthesis Protein SpsA, Chain A"/>
    <property type="match status" value="1"/>
</dbReference>
<name>A0A8X6IBR2_9ARAC</name>
<sequence length="103" mass="11782">MVSRTRIIAQLKTPLDQYVRQHFSNVRVVRANKREGLIRARLLGAKAAKGDILVFLDSHTEANVDWLPPLLVSYQKISFRSEKIDQSIVMEKLVASDLEDIHL</sequence>
<dbReference type="PANTHER" id="PTHR11675">
    <property type="entry name" value="N-ACETYLGALACTOSAMINYLTRANSFERASE"/>
    <property type="match status" value="1"/>
</dbReference>
<organism evidence="4 5">
    <name type="scientific">Trichonephila inaurata madagascariensis</name>
    <dbReference type="NCBI Taxonomy" id="2747483"/>
    <lineage>
        <taxon>Eukaryota</taxon>
        <taxon>Metazoa</taxon>
        <taxon>Ecdysozoa</taxon>
        <taxon>Arthropoda</taxon>
        <taxon>Chelicerata</taxon>
        <taxon>Arachnida</taxon>
        <taxon>Araneae</taxon>
        <taxon>Araneomorphae</taxon>
        <taxon>Entelegynae</taxon>
        <taxon>Araneoidea</taxon>
        <taxon>Nephilidae</taxon>
        <taxon>Trichonephila</taxon>
        <taxon>Trichonephila inaurata</taxon>
    </lineage>
</organism>
<evidence type="ECO:0000313" key="5">
    <source>
        <dbReference type="Proteomes" id="UP000886998"/>
    </source>
</evidence>
<dbReference type="GO" id="GO:0006493">
    <property type="term" value="P:protein O-linked glycosylation"/>
    <property type="evidence" value="ECO:0007669"/>
    <property type="project" value="TreeGrafter"/>
</dbReference>
<dbReference type="Proteomes" id="UP000886998">
    <property type="component" value="Unassembled WGS sequence"/>
</dbReference>
<dbReference type="InterPro" id="IPR001173">
    <property type="entry name" value="Glyco_trans_2-like"/>
</dbReference>
<evidence type="ECO:0000313" key="4">
    <source>
        <dbReference type="EMBL" id="GFS39409.1"/>
    </source>
</evidence>
<comment type="caution">
    <text evidence="4">The sequence shown here is derived from an EMBL/GenBank/DDBJ whole genome shotgun (WGS) entry which is preliminary data.</text>
</comment>
<proteinExistence type="predicted"/>
<feature type="domain" description="Glycosyltransferase 2-like" evidence="3">
    <location>
        <begin position="15"/>
        <end position="72"/>
    </location>
</feature>
<reference evidence="4" key="1">
    <citation type="submission" date="2020-08" db="EMBL/GenBank/DDBJ databases">
        <title>Multicomponent nature underlies the extraordinary mechanical properties of spider dragline silk.</title>
        <authorList>
            <person name="Kono N."/>
            <person name="Nakamura H."/>
            <person name="Mori M."/>
            <person name="Yoshida Y."/>
            <person name="Ohtoshi R."/>
            <person name="Malay A.D."/>
            <person name="Moran D.A.P."/>
            <person name="Tomita M."/>
            <person name="Numata K."/>
            <person name="Arakawa K."/>
        </authorList>
    </citation>
    <scope>NUCLEOTIDE SEQUENCE</scope>
</reference>
<keyword evidence="5" id="KW-1185">Reference proteome</keyword>
<dbReference type="OrthoDB" id="5988548at2759"/>
<evidence type="ECO:0000256" key="1">
    <source>
        <dbReference type="ARBA" id="ARBA00023157"/>
    </source>
</evidence>
<keyword evidence="1" id="KW-1015">Disulfide bond</keyword>
<gene>
    <name evidence="4" type="primary">gly-10_0</name>
    <name evidence="4" type="ORF">TNIN_261181</name>
</gene>
<dbReference type="PANTHER" id="PTHR11675:SF134">
    <property type="entry name" value="N-ACETYLGALACTOSAMINYLTRANSFERASE 4-RELATED"/>
    <property type="match status" value="1"/>
</dbReference>
<dbReference type="SUPFAM" id="SSF53448">
    <property type="entry name" value="Nucleotide-diphospho-sugar transferases"/>
    <property type="match status" value="1"/>
</dbReference>
<accession>A0A8X6IBR2</accession>
<keyword evidence="2" id="KW-0325">Glycoprotein</keyword>
<dbReference type="Pfam" id="PF00535">
    <property type="entry name" value="Glycos_transf_2"/>
    <property type="match status" value="1"/>
</dbReference>